<dbReference type="Pfam" id="PF20408">
    <property type="entry name" value="Abhydrolase_11"/>
    <property type="match status" value="1"/>
</dbReference>
<dbReference type="AlphaFoldDB" id="H8L0L7"/>
<evidence type="ECO:0000259" key="1">
    <source>
        <dbReference type="Pfam" id="PF20408"/>
    </source>
</evidence>
<dbReference type="InterPro" id="IPR029058">
    <property type="entry name" value="AB_hydrolase_fold"/>
</dbReference>
<feature type="domain" description="KANL3/Tex30 alpha/beta hydrolase-like" evidence="1">
    <location>
        <begin position="64"/>
        <end position="213"/>
    </location>
</feature>
<dbReference type="PANTHER" id="PTHR42103:SF2">
    <property type="entry name" value="AB HYDROLASE-1 DOMAIN-CONTAINING PROTEIN"/>
    <property type="match status" value="1"/>
</dbReference>
<dbReference type="Gene3D" id="3.40.50.1820">
    <property type="entry name" value="alpha/beta hydrolase"/>
    <property type="match status" value="1"/>
</dbReference>
<sequence length="236" mass="25551">MSAWRIIATMTMPQPARLPPFPETATTLLLDGPCGPLQVLAQQAAPHARAAATAVICHPHPLQGGTMQNKVVTMLERSLRERGLATVRFNFRGVGESAGAYDDGNGEGDDLAAVVNWVRASRPDDALWLAGFSFGSYVSIRNARRLAADALISVAPPVGRWPFEDIALPGCPWWVIQGDQDEIVDPTAVHAWIDRLPSSPSLVRLPDTGHFFHGKLLDLRRELQAAALPWPAVATT</sequence>
<dbReference type="HOGENOM" id="CLU_086287_1_0_6"/>
<dbReference type="SUPFAM" id="SSF53474">
    <property type="entry name" value="alpha/beta-Hydrolases"/>
    <property type="match status" value="1"/>
</dbReference>
<accession>H8L0L7</accession>
<gene>
    <name evidence="2" type="ordered locus">Fraau_0144</name>
</gene>
<keyword evidence="3" id="KW-1185">Reference proteome</keyword>
<dbReference type="GO" id="GO:0016787">
    <property type="term" value="F:hydrolase activity"/>
    <property type="evidence" value="ECO:0007669"/>
    <property type="project" value="UniProtKB-KW"/>
</dbReference>
<reference evidence="2" key="1">
    <citation type="submission" date="2012-02" db="EMBL/GenBank/DDBJ databases">
        <title>The complete genome of Frateuria aurantia DSM 6220.</title>
        <authorList>
            <consortium name="US DOE Joint Genome Institute (JGI-PGF)"/>
            <person name="Lucas S."/>
            <person name="Copeland A."/>
            <person name="Lapidus A."/>
            <person name="Glavina del Rio T."/>
            <person name="Dalin E."/>
            <person name="Tice H."/>
            <person name="Bruce D."/>
            <person name="Goodwin L."/>
            <person name="Pitluck S."/>
            <person name="Peters L."/>
            <person name="Ovchinnikova G."/>
            <person name="Teshima H."/>
            <person name="Kyrpides N."/>
            <person name="Mavromatis K."/>
            <person name="Ivanova N."/>
            <person name="Brettin T."/>
            <person name="Detter J.C."/>
            <person name="Han C."/>
            <person name="Larimer F."/>
            <person name="Land M."/>
            <person name="Hauser L."/>
            <person name="Markowitz V."/>
            <person name="Cheng J.-F."/>
            <person name="Hugenholtz P."/>
            <person name="Woyke T."/>
            <person name="Wu D."/>
            <person name="Brambilla E."/>
            <person name="Klenk H.-P."/>
            <person name="Eisen J.A."/>
        </authorList>
    </citation>
    <scope>NUCLEOTIDE SEQUENCE</scope>
    <source>
        <strain evidence="2">DSM 6220</strain>
    </source>
</reference>
<protein>
    <submittedName>
        <fullName evidence="2">Putative hydrolase of the alpha/beta superfamily</fullName>
    </submittedName>
</protein>
<dbReference type="STRING" id="767434.Fraau_0144"/>
<organism evidence="2 3">
    <name type="scientific">Frateuria aurantia (strain ATCC 33424 / DSM 6220 / KCTC 2777 / LMG 1558 / NBRC 3245 / NCIMB 13370)</name>
    <name type="common">Acetobacter aurantius</name>
    <dbReference type="NCBI Taxonomy" id="767434"/>
    <lineage>
        <taxon>Bacteria</taxon>
        <taxon>Pseudomonadati</taxon>
        <taxon>Pseudomonadota</taxon>
        <taxon>Gammaproteobacteria</taxon>
        <taxon>Lysobacterales</taxon>
        <taxon>Rhodanobacteraceae</taxon>
        <taxon>Frateuria</taxon>
    </lineage>
</organism>
<dbReference type="InterPro" id="IPR046879">
    <property type="entry name" value="KANL3/Tex30_Abhydrolase"/>
</dbReference>
<evidence type="ECO:0000313" key="2">
    <source>
        <dbReference type="EMBL" id="AFC84643.1"/>
    </source>
</evidence>
<dbReference type="Proteomes" id="UP000005234">
    <property type="component" value="Chromosome"/>
</dbReference>
<name>H8L0L7_FRAAD</name>
<dbReference type="eggNOG" id="COG2945">
    <property type="taxonomic scope" value="Bacteria"/>
</dbReference>
<dbReference type="KEGG" id="fau:Fraau_0144"/>
<proteinExistence type="predicted"/>
<dbReference type="EMBL" id="CP003350">
    <property type="protein sequence ID" value="AFC84643.1"/>
    <property type="molecule type" value="Genomic_DNA"/>
</dbReference>
<keyword evidence="2" id="KW-0378">Hydrolase</keyword>
<evidence type="ECO:0000313" key="3">
    <source>
        <dbReference type="Proteomes" id="UP000005234"/>
    </source>
</evidence>
<dbReference type="PANTHER" id="PTHR42103">
    <property type="entry name" value="ALPHA/BETA-HYDROLASES SUPERFAMILY PROTEIN"/>
    <property type="match status" value="1"/>
</dbReference>